<dbReference type="EMBL" id="MFQN01000022">
    <property type="protein sequence ID" value="OGH74221.1"/>
    <property type="molecule type" value="Genomic_DNA"/>
</dbReference>
<dbReference type="STRING" id="1798692.A3G00_02800"/>
<dbReference type="AlphaFoldDB" id="A0A1F6MRE6"/>
<accession>A0A1F6MRE6</accession>
<organism evidence="1 2">
    <name type="scientific">Candidatus Magasanikbacteria bacterium RIFCSPLOWO2_12_FULL_43_12</name>
    <dbReference type="NCBI Taxonomy" id="1798692"/>
    <lineage>
        <taxon>Bacteria</taxon>
        <taxon>Candidatus Magasanikiibacteriota</taxon>
    </lineage>
</organism>
<reference evidence="1 2" key="1">
    <citation type="journal article" date="2016" name="Nat. Commun.">
        <title>Thousands of microbial genomes shed light on interconnected biogeochemical processes in an aquifer system.</title>
        <authorList>
            <person name="Anantharaman K."/>
            <person name="Brown C.T."/>
            <person name="Hug L.A."/>
            <person name="Sharon I."/>
            <person name="Castelle C.J."/>
            <person name="Probst A.J."/>
            <person name="Thomas B.C."/>
            <person name="Singh A."/>
            <person name="Wilkins M.J."/>
            <person name="Karaoz U."/>
            <person name="Brodie E.L."/>
            <person name="Williams K.H."/>
            <person name="Hubbard S.S."/>
            <person name="Banfield J.F."/>
        </authorList>
    </citation>
    <scope>NUCLEOTIDE SEQUENCE [LARGE SCALE GENOMIC DNA]</scope>
</reference>
<comment type="caution">
    <text evidence="1">The sequence shown here is derived from an EMBL/GenBank/DDBJ whole genome shotgun (WGS) entry which is preliminary data.</text>
</comment>
<evidence type="ECO:0000313" key="1">
    <source>
        <dbReference type="EMBL" id="OGH74221.1"/>
    </source>
</evidence>
<evidence type="ECO:0000313" key="2">
    <source>
        <dbReference type="Proteomes" id="UP000178347"/>
    </source>
</evidence>
<sequence length="145" mass="16031">MPPERRKFAAKEKLVTVIGGIPPSENFKKVAGKSSPSSRTLCVHYGAGFPLRFPPIGRAGKARPREFRSDIFKQTPPSFTFSEIERGCLSAQGGSVVFPRNFKGIFEITRQRAVGNAEFRTNLFEKIPSAYGGFLLCVFFGLVNI</sequence>
<name>A0A1F6MRE6_9BACT</name>
<proteinExistence type="predicted"/>
<dbReference type="Proteomes" id="UP000178347">
    <property type="component" value="Unassembled WGS sequence"/>
</dbReference>
<gene>
    <name evidence="1" type="ORF">A3G00_02800</name>
</gene>
<protein>
    <submittedName>
        <fullName evidence="1">Uncharacterized protein</fullName>
    </submittedName>
</protein>